<name>A7SD05_NEMVE</name>
<dbReference type="Gene3D" id="1.10.340.70">
    <property type="match status" value="1"/>
</dbReference>
<dbReference type="PhylomeDB" id="A7SD05"/>
<evidence type="ECO:0000313" key="4">
    <source>
        <dbReference type="Proteomes" id="UP000001593"/>
    </source>
</evidence>
<dbReference type="Pfam" id="PF17921">
    <property type="entry name" value="Integrase_H2C2"/>
    <property type="match status" value="1"/>
</dbReference>
<dbReference type="PANTHER" id="PTHR37984">
    <property type="entry name" value="PROTEIN CBG26694"/>
    <property type="match status" value="1"/>
</dbReference>
<evidence type="ECO:0000313" key="3">
    <source>
        <dbReference type="EMBL" id="EDO38428.1"/>
    </source>
</evidence>
<feature type="region of interest" description="Disordered" evidence="1">
    <location>
        <begin position="1"/>
        <end position="27"/>
    </location>
</feature>
<dbReference type="InterPro" id="IPR050951">
    <property type="entry name" value="Retrovirus_Pol_polyprotein"/>
</dbReference>
<feature type="domain" description="Integrase zinc-binding" evidence="2">
    <location>
        <begin position="114"/>
        <end position="166"/>
    </location>
</feature>
<evidence type="ECO:0000256" key="1">
    <source>
        <dbReference type="SAM" id="MobiDB-lite"/>
    </source>
</evidence>
<keyword evidence="4" id="KW-1185">Reference proteome</keyword>
<dbReference type="PANTHER" id="PTHR37984:SF11">
    <property type="entry name" value="INTEGRASE CATALYTIC DOMAIN-CONTAINING PROTEIN"/>
    <property type="match status" value="1"/>
</dbReference>
<evidence type="ECO:0000259" key="2">
    <source>
        <dbReference type="Pfam" id="PF17921"/>
    </source>
</evidence>
<dbReference type="STRING" id="45351.A7SD05"/>
<dbReference type="eggNOG" id="KOG0017">
    <property type="taxonomic scope" value="Eukaryota"/>
</dbReference>
<dbReference type="InParanoid" id="A7SD05"/>
<dbReference type="AlphaFoldDB" id="A7SD05"/>
<reference evidence="3 4" key="1">
    <citation type="journal article" date="2007" name="Science">
        <title>Sea anemone genome reveals ancestral eumetazoan gene repertoire and genomic organization.</title>
        <authorList>
            <person name="Putnam N.H."/>
            <person name="Srivastava M."/>
            <person name="Hellsten U."/>
            <person name="Dirks B."/>
            <person name="Chapman J."/>
            <person name="Salamov A."/>
            <person name="Terry A."/>
            <person name="Shapiro H."/>
            <person name="Lindquist E."/>
            <person name="Kapitonov V.V."/>
            <person name="Jurka J."/>
            <person name="Genikhovich G."/>
            <person name="Grigoriev I.V."/>
            <person name="Lucas S.M."/>
            <person name="Steele R.E."/>
            <person name="Finnerty J.R."/>
            <person name="Technau U."/>
            <person name="Martindale M.Q."/>
            <person name="Rokhsar D.S."/>
        </authorList>
    </citation>
    <scope>NUCLEOTIDE SEQUENCE [LARGE SCALE GENOMIC DNA]</scope>
    <source>
        <strain evidence="4">CH2 X CH6</strain>
    </source>
</reference>
<sequence length="292" mass="33475">MECNEADYNSRHLEPTKGAGEEGKEGSEFTRWTQVRLREGHYGCVREAVPDATTLQELQEQTQQDAELSQLKEAISRGYFTTDENKTLGAAYNPVFTELAVVGGLVVRGARIVVPRILRAKVVRIAHEGHQGITRTKEYLHSKLWSPGIDRMVEAYIQHCHPCQVVTVSQERELLLMSRIPSEACQEVAIDFFGVLYTQVNTCWWRATHHCTTKMAPADIMFPNRKFRTRLQMGRAPRELDFDLYQRDLSEKIKMKKHANKKRQVKTSDIQVGDSVLTRREVKNKGTPAYDR</sequence>
<dbReference type="EMBL" id="DS469626">
    <property type="protein sequence ID" value="EDO38428.1"/>
    <property type="molecule type" value="Genomic_DNA"/>
</dbReference>
<dbReference type="HOGENOM" id="CLU_954102_0_0_1"/>
<feature type="compositionally biased region" description="Basic and acidic residues" evidence="1">
    <location>
        <begin position="8"/>
        <end position="27"/>
    </location>
</feature>
<protein>
    <recommendedName>
        <fullName evidence="2">Integrase zinc-binding domain-containing protein</fullName>
    </recommendedName>
</protein>
<proteinExistence type="predicted"/>
<gene>
    <name evidence="3" type="ORF">NEMVEDRAFT_v1g210356</name>
</gene>
<dbReference type="Proteomes" id="UP000001593">
    <property type="component" value="Unassembled WGS sequence"/>
</dbReference>
<dbReference type="InterPro" id="IPR041588">
    <property type="entry name" value="Integrase_H2C2"/>
</dbReference>
<accession>A7SD05</accession>
<organism evidence="3 4">
    <name type="scientific">Nematostella vectensis</name>
    <name type="common">Starlet sea anemone</name>
    <dbReference type="NCBI Taxonomy" id="45351"/>
    <lineage>
        <taxon>Eukaryota</taxon>
        <taxon>Metazoa</taxon>
        <taxon>Cnidaria</taxon>
        <taxon>Anthozoa</taxon>
        <taxon>Hexacorallia</taxon>
        <taxon>Actiniaria</taxon>
        <taxon>Edwardsiidae</taxon>
        <taxon>Nematostella</taxon>
    </lineage>
</organism>